<name>D2R9G9_PIRSD</name>
<dbReference type="EMBL" id="CP001848">
    <property type="protein sequence ID" value="ADB17719.1"/>
    <property type="molecule type" value="Genomic_DNA"/>
</dbReference>
<proteinExistence type="predicted"/>
<protein>
    <submittedName>
        <fullName evidence="1">Uncharacterized protein</fullName>
    </submittedName>
</protein>
<sequence>MESIAHELRQAAAKLRLSPSEMRELPEPENADVVTAVLSNFVKSGHRRWWWEDFREPGVARRFHEGDGWKRIPGIVPDCMERIWFMAEDGRVAPYRVYETTAETASALVGECSGFEYYLVAKNLSWLICENHHHVVIAIGDQVEQQLAASAG</sequence>
<dbReference type="InterPro" id="IPR046644">
    <property type="entry name" value="DUF6756"/>
</dbReference>
<gene>
    <name evidence="1" type="ordered locus">Psta_3055</name>
</gene>
<organism evidence="1 2">
    <name type="scientific">Pirellula staleyi (strain ATCC 27377 / DSM 6068 / ICPB 4128)</name>
    <name type="common">Pirella staleyi</name>
    <dbReference type="NCBI Taxonomy" id="530564"/>
    <lineage>
        <taxon>Bacteria</taxon>
        <taxon>Pseudomonadati</taxon>
        <taxon>Planctomycetota</taxon>
        <taxon>Planctomycetia</taxon>
        <taxon>Pirellulales</taxon>
        <taxon>Pirellulaceae</taxon>
        <taxon>Pirellula</taxon>
    </lineage>
</organism>
<dbReference type="Pfam" id="PF20541">
    <property type="entry name" value="DUF6756"/>
    <property type="match status" value="1"/>
</dbReference>
<evidence type="ECO:0000313" key="2">
    <source>
        <dbReference type="Proteomes" id="UP000001887"/>
    </source>
</evidence>
<keyword evidence="2" id="KW-1185">Reference proteome</keyword>
<reference evidence="1 2" key="1">
    <citation type="journal article" date="2009" name="Stand. Genomic Sci.">
        <title>Complete genome sequence of Pirellula staleyi type strain (ATCC 27377).</title>
        <authorList>
            <person name="Clum A."/>
            <person name="Tindall B.J."/>
            <person name="Sikorski J."/>
            <person name="Ivanova N."/>
            <person name="Mavrommatis K."/>
            <person name="Lucas S."/>
            <person name="Glavina del Rio T."/>
            <person name="Nolan M."/>
            <person name="Chen F."/>
            <person name="Tice H."/>
            <person name="Pitluck S."/>
            <person name="Cheng J.F."/>
            <person name="Chertkov O."/>
            <person name="Brettin T."/>
            <person name="Han C."/>
            <person name="Detter J.C."/>
            <person name="Kuske C."/>
            <person name="Bruce D."/>
            <person name="Goodwin L."/>
            <person name="Ovchinikova G."/>
            <person name="Pati A."/>
            <person name="Mikhailova N."/>
            <person name="Chen A."/>
            <person name="Palaniappan K."/>
            <person name="Land M."/>
            <person name="Hauser L."/>
            <person name="Chang Y.J."/>
            <person name="Jeffries C.D."/>
            <person name="Chain P."/>
            <person name="Rohde M."/>
            <person name="Goker M."/>
            <person name="Bristow J."/>
            <person name="Eisen J.A."/>
            <person name="Markowitz V."/>
            <person name="Hugenholtz P."/>
            <person name="Kyrpides N.C."/>
            <person name="Klenk H.P."/>
            <person name="Lapidus A."/>
        </authorList>
    </citation>
    <scope>NUCLEOTIDE SEQUENCE [LARGE SCALE GENOMIC DNA]</scope>
    <source>
        <strain evidence="2">ATCC 27377 / DSM 6068 / ICPB 4128</strain>
    </source>
</reference>
<dbReference type="Proteomes" id="UP000001887">
    <property type="component" value="Chromosome"/>
</dbReference>
<dbReference type="eggNOG" id="ENOG5033DCV">
    <property type="taxonomic scope" value="Bacteria"/>
</dbReference>
<evidence type="ECO:0000313" key="1">
    <source>
        <dbReference type="EMBL" id="ADB17719.1"/>
    </source>
</evidence>
<dbReference type="AlphaFoldDB" id="D2R9G9"/>
<dbReference type="KEGG" id="psl:Psta_3055"/>
<dbReference type="STRING" id="530564.Psta_3055"/>
<dbReference type="HOGENOM" id="CLU_147413_0_0_0"/>
<dbReference type="OrthoDB" id="9181133at2"/>
<accession>D2R9G9</accession>